<keyword evidence="6" id="KW-0472">Membrane</keyword>
<dbReference type="CDD" id="cd00063">
    <property type="entry name" value="FN3"/>
    <property type="match status" value="1"/>
</dbReference>
<dbReference type="GO" id="GO:0030425">
    <property type="term" value="C:dendrite"/>
    <property type="evidence" value="ECO:0007669"/>
    <property type="project" value="TreeGrafter"/>
</dbReference>
<keyword evidence="7" id="KW-0675">Receptor</keyword>
<dbReference type="SUPFAM" id="SSF49265">
    <property type="entry name" value="Fibronectin type III"/>
    <property type="match status" value="1"/>
</dbReference>
<dbReference type="Gene3D" id="2.60.40.10">
    <property type="entry name" value="Immunoglobulins"/>
    <property type="match status" value="1"/>
</dbReference>
<dbReference type="InParanoid" id="A0A803YNM8"/>
<dbReference type="PRINTS" id="PR00014">
    <property type="entry name" value="FNTYPEIII"/>
</dbReference>
<dbReference type="Pfam" id="PF00041">
    <property type="entry name" value="fn3"/>
    <property type="match status" value="1"/>
</dbReference>
<dbReference type="PROSITE" id="PS50853">
    <property type="entry name" value="FN3"/>
    <property type="match status" value="1"/>
</dbReference>
<dbReference type="Ensembl" id="ENSMGAT00000026922.1">
    <property type="protein sequence ID" value="ENSMGAP00000033376.1"/>
    <property type="gene ID" value="ENSMGAG00000017996.1"/>
</dbReference>
<keyword evidence="3" id="KW-0547">Nucleotide-binding</keyword>
<dbReference type="GO" id="GO:0007411">
    <property type="term" value="P:axon guidance"/>
    <property type="evidence" value="ECO:0007669"/>
    <property type="project" value="TreeGrafter"/>
</dbReference>
<evidence type="ECO:0000259" key="8">
    <source>
        <dbReference type="PROSITE" id="PS50853"/>
    </source>
</evidence>
<dbReference type="InterPro" id="IPR003961">
    <property type="entry name" value="FN3_dom"/>
</dbReference>
<dbReference type="InterPro" id="IPR036116">
    <property type="entry name" value="FN3_sf"/>
</dbReference>
<dbReference type="PANTHER" id="PTHR46877:SF12">
    <property type="entry name" value="EPHRIN TYPE-A RECEPTOR 3"/>
    <property type="match status" value="1"/>
</dbReference>
<reference evidence="9" key="2">
    <citation type="submission" date="2025-08" db="UniProtKB">
        <authorList>
            <consortium name="Ensembl"/>
        </authorList>
    </citation>
    <scope>IDENTIFICATION</scope>
</reference>
<dbReference type="GO" id="GO:0005524">
    <property type="term" value="F:ATP binding"/>
    <property type="evidence" value="ECO:0007669"/>
    <property type="project" value="UniProtKB-KW"/>
</dbReference>
<evidence type="ECO:0000256" key="1">
    <source>
        <dbReference type="ARBA" id="ARBA00004167"/>
    </source>
</evidence>
<sequence length="145" mass="16350">METVLFEPEHPNGIILDYEVKYYEKEQETSYTILRAKSTNVTISGLKPDTTYVFQIRARTAAGYGTSSRKCYFLPLHTLPLPSARINILLDCSSFQERVWCISIFTACGTNPMDFKHCAPNELILYKPVTPGGQNVILHIAAEES</sequence>
<name>A0A803YNM8_MELGA</name>
<dbReference type="GO" id="GO:0005886">
    <property type="term" value="C:plasma membrane"/>
    <property type="evidence" value="ECO:0007669"/>
    <property type="project" value="TreeGrafter"/>
</dbReference>
<dbReference type="Proteomes" id="UP000001645">
    <property type="component" value="Chromosome 1"/>
</dbReference>
<evidence type="ECO:0000256" key="5">
    <source>
        <dbReference type="ARBA" id="ARBA00022989"/>
    </source>
</evidence>
<protein>
    <recommendedName>
        <fullName evidence="8">Fibronectin type-III domain-containing protein</fullName>
    </recommendedName>
</protein>
<keyword evidence="2" id="KW-0812">Transmembrane</keyword>
<evidence type="ECO:0000256" key="7">
    <source>
        <dbReference type="ARBA" id="ARBA00023170"/>
    </source>
</evidence>
<evidence type="ECO:0000256" key="4">
    <source>
        <dbReference type="ARBA" id="ARBA00022840"/>
    </source>
</evidence>
<evidence type="ECO:0000313" key="9">
    <source>
        <dbReference type="Ensembl" id="ENSMGAP00000033376.1"/>
    </source>
</evidence>
<dbReference type="AlphaFoldDB" id="A0A803YNM8"/>
<reference evidence="9" key="3">
    <citation type="submission" date="2025-09" db="UniProtKB">
        <authorList>
            <consortium name="Ensembl"/>
        </authorList>
    </citation>
    <scope>IDENTIFICATION</scope>
</reference>
<evidence type="ECO:0000313" key="10">
    <source>
        <dbReference type="Proteomes" id="UP000001645"/>
    </source>
</evidence>
<keyword evidence="5" id="KW-1133">Transmembrane helix</keyword>
<evidence type="ECO:0000256" key="6">
    <source>
        <dbReference type="ARBA" id="ARBA00023136"/>
    </source>
</evidence>
<reference evidence="9 10" key="1">
    <citation type="journal article" date="2010" name="PLoS Biol.">
        <title>Multi-platform next-generation sequencing of the domestic turkey (Meleagris gallopavo): genome assembly and analysis.</title>
        <authorList>
            <person name="Dalloul R.A."/>
            <person name="Long J.A."/>
            <person name="Zimin A.V."/>
            <person name="Aslam L."/>
            <person name="Beal K."/>
            <person name="Blomberg L.A."/>
            <person name="Bouffard P."/>
            <person name="Burt D.W."/>
            <person name="Crasta O."/>
            <person name="Crooijmans R.P."/>
            <person name="Cooper K."/>
            <person name="Coulombe R.A."/>
            <person name="De S."/>
            <person name="Delany M.E."/>
            <person name="Dodgson J.B."/>
            <person name="Dong J.J."/>
            <person name="Evans C."/>
            <person name="Frederickson K.M."/>
            <person name="Flicek P."/>
            <person name="Florea L."/>
            <person name="Folkerts O."/>
            <person name="Groenen M.A."/>
            <person name="Harkins T.T."/>
            <person name="Herrero J."/>
            <person name="Hoffmann S."/>
            <person name="Megens H.J."/>
            <person name="Jiang A."/>
            <person name="de Jong P."/>
            <person name="Kaiser P."/>
            <person name="Kim H."/>
            <person name="Kim K.W."/>
            <person name="Kim S."/>
            <person name="Langenberger D."/>
            <person name="Lee M.K."/>
            <person name="Lee T."/>
            <person name="Mane S."/>
            <person name="Marcais G."/>
            <person name="Marz M."/>
            <person name="McElroy A.P."/>
            <person name="Modise T."/>
            <person name="Nefedov M."/>
            <person name="Notredame C."/>
            <person name="Paton I.R."/>
            <person name="Payne W.S."/>
            <person name="Pertea G."/>
            <person name="Prickett D."/>
            <person name="Puiu D."/>
            <person name="Qioa D."/>
            <person name="Raineri E."/>
            <person name="Ruffier M."/>
            <person name="Salzberg S.L."/>
            <person name="Schatz M.C."/>
            <person name="Scheuring C."/>
            <person name="Schmidt C.J."/>
            <person name="Schroeder S."/>
            <person name="Searle S.M."/>
            <person name="Smith E.J."/>
            <person name="Smith J."/>
            <person name="Sonstegard T.S."/>
            <person name="Stadler P.F."/>
            <person name="Tafer H."/>
            <person name="Tu Z.J."/>
            <person name="Van Tassell C.P."/>
            <person name="Vilella A.J."/>
            <person name="Williams K.P."/>
            <person name="Yorke J.A."/>
            <person name="Zhang L."/>
            <person name="Zhang H.B."/>
            <person name="Zhang X."/>
            <person name="Zhang Y."/>
            <person name="Reed K.M."/>
        </authorList>
    </citation>
    <scope>NUCLEOTIDE SEQUENCE [LARGE SCALE GENOMIC DNA]</scope>
</reference>
<organism evidence="9 10">
    <name type="scientific">Meleagris gallopavo</name>
    <name type="common">Wild turkey</name>
    <dbReference type="NCBI Taxonomy" id="9103"/>
    <lineage>
        <taxon>Eukaryota</taxon>
        <taxon>Metazoa</taxon>
        <taxon>Chordata</taxon>
        <taxon>Craniata</taxon>
        <taxon>Vertebrata</taxon>
        <taxon>Euteleostomi</taxon>
        <taxon>Archelosauria</taxon>
        <taxon>Archosauria</taxon>
        <taxon>Dinosauria</taxon>
        <taxon>Saurischia</taxon>
        <taxon>Theropoda</taxon>
        <taxon>Coelurosauria</taxon>
        <taxon>Aves</taxon>
        <taxon>Neognathae</taxon>
        <taxon>Galloanserae</taxon>
        <taxon>Galliformes</taxon>
        <taxon>Phasianidae</taxon>
        <taxon>Meleagridinae</taxon>
        <taxon>Meleagris</taxon>
    </lineage>
</organism>
<dbReference type="InterPro" id="IPR013783">
    <property type="entry name" value="Ig-like_fold"/>
</dbReference>
<evidence type="ECO:0000256" key="2">
    <source>
        <dbReference type="ARBA" id="ARBA00022692"/>
    </source>
</evidence>
<dbReference type="GeneTree" id="ENSGT00940000157088"/>
<dbReference type="InterPro" id="IPR050449">
    <property type="entry name" value="Ephrin_rcpt_TKs"/>
</dbReference>
<proteinExistence type="predicted"/>
<dbReference type="GO" id="GO:0005005">
    <property type="term" value="F:transmembrane-ephrin receptor activity"/>
    <property type="evidence" value="ECO:0007669"/>
    <property type="project" value="TreeGrafter"/>
</dbReference>
<dbReference type="PANTHER" id="PTHR46877">
    <property type="entry name" value="EPH RECEPTOR A5"/>
    <property type="match status" value="1"/>
</dbReference>
<comment type="subcellular location">
    <subcellularLocation>
        <location evidence="1">Membrane</location>
        <topology evidence="1">Single-pass membrane protein</topology>
    </subcellularLocation>
</comment>
<evidence type="ECO:0000256" key="3">
    <source>
        <dbReference type="ARBA" id="ARBA00022741"/>
    </source>
</evidence>
<accession>A0A803YNM8</accession>
<keyword evidence="10" id="KW-1185">Reference proteome</keyword>
<keyword evidence="4" id="KW-0067">ATP-binding</keyword>
<feature type="domain" description="Fibronectin type-III" evidence="8">
    <location>
        <begin position="1"/>
        <end position="81"/>
    </location>
</feature>